<gene>
    <name evidence="1" type="ORF">SDC9_167737</name>
</gene>
<organism evidence="1">
    <name type="scientific">bioreactor metagenome</name>
    <dbReference type="NCBI Taxonomy" id="1076179"/>
    <lineage>
        <taxon>unclassified sequences</taxon>
        <taxon>metagenomes</taxon>
        <taxon>ecological metagenomes</taxon>
    </lineage>
</organism>
<comment type="caution">
    <text evidence="1">The sequence shown here is derived from an EMBL/GenBank/DDBJ whole genome shotgun (WGS) entry which is preliminary data.</text>
</comment>
<accession>A0A645G3G5</accession>
<dbReference type="AlphaFoldDB" id="A0A645G3G5"/>
<protein>
    <submittedName>
        <fullName evidence="1">Uncharacterized protein</fullName>
    </submittedName>
</protein>
<name>A0A645G3G5_9ZZZZ</name>
<dbReference type="EMBL" id="VSSQ01068095">
    <property type="protein sequence ID" value="MPN20359.1"/>
    <property type="molecule type" value="Genomic_DNA"/>
</dbReference>
<proteinExistence type="predicted"/>
<reference evidence="1" key="1">
    <citation type="submission" date="2019-08" db="EMBL/GenBank/DDBJ databases">
        <authorList>
            <person name="Kucharzyk K."/>
            <person name="Murdoch R.W."/>
            <person name="Higgins S."/>
            <person name="Loffler F."/>
        </authorList>
    </citation>
    <scope>NUCLEOTIDE SEQUENCE</scope>
</reference>
<sequence>MNNLNCAHSWSLYPETATVFNSETLQYSVESRSNITRPTLEKYRMYYTSYNYVFVNEGKKMFFPSIEKRYGKYLILADRGKKLYYDTIAQTLYVPKYCPLPSRYSKALGMCSCLPLSNSKLDKRTVKGLGFVECEMPFIGYQGVPEVIVKILCKSLGIEYKSI</sequence>
<evidence type="ECO:0000313" key="1">
    <source>
        <dbReference type="EMBL" id="MPN20359.1"/>
    </source>
</evidence>